<dbReference type="Gene3D" id="1.10.10.10">
    <property type="entry name" value="Winged helix-like DNA-binding domain superfamily/Winged helix DNA-binding domain"/>
    <property type="match status" value="1"/>
</dbReference>
<evidence type="ECO:0000313" key="4">
    <source>
        <dbReference type="Proteomes" id="UP000342300"/>
    </source>
</evidence>
<comment type="caution">
    <text evidence="3">The sequence shown here is derived from an EMBL/GenBank/DDBJ whole genome shotgun (WGS) entry which is preliminary data.</text>
</comment>
<dbReference type="Gene3D" id="3.40.50.2300">
    <property type="match status" value="1"/>
</dbReference>
<organism evidence="3 4">
    <name type="scientific">Candidatus Accumulibacter phosphatis</name>
    <dbReference type="NCBI Taxonomy" id="327160"/>
    <lineage>
        <taxon>Bacteria</taxon>
        <taxon>Pseudomonadati</taxon>
        <taxon>Pseudomonadota</taxon>
        <taxon>Betaproteobacteria</taxon>
        <taxon>Candidatus Accumulibacter</taxon>
    </lineage>
</organism>
<name>A0A6A7RY43_9PROT</name>
<accession>A0A6A7RY43</accession>
<dbReference type="InterPro" id="IPR016032">
    <property type="entry name" value="Sig_transdc_resp-reg_C-effctor"/>
</dbReference>
<dbReference type="GO" id="GO:0006355">
    <property type="term" value="P:regulation of DNA-templated transcription"/>
    <property type="evidence" value="ECO:0007669"/>
    <property type="project" value="InterPro"/>
</dbReference>
<gene>
    <name evidence="3" type="ORF">CRU78_18650</name>
</gene>
<dbReference type="Pfam" id="PF00196">
    <property type="entry name" value="GerE"/>
    <property type="match status" value="1"/>
</dbReference>
<dbReference type="PRINTS" id="PR00038">
    <property type="entry name" value="HTHLUXR"/>
</dbReference>
<dbReference type="PANTHER" id="PTHR43214">
    <property type="entry name" value="TWO-COMPONENT RESPONSE REGULATOR"/>
    <property type="match status" value="1"/>
</dbReference>
<dbReference type="InterPro" id="IPR036388">
    <property type="entry name" value="WH-like_DNA-bd_sf"/>
</dbReference>
<keyword evidence="1" id="KW-0238">DNA-binding</keyword>
<dbReference type="Proteomes" id="UP000342300">
    <property type="component" value="Unassembled WGS sequence"/>
</dbReference>
<feature type="domain" description="HTH luxR-type" evidence="2">
    <location>
        <begin position="128"/>
        <end position="193"/>
    </location>
</feature>
<sequence>TGACIATSEDLRAFVGERSADLIMVDTALIAGVGVESLRAIRDVAPRVRLVLLWDDAYPLAVEEVVRRGITGCIPVSASLRQYARAIHEMNQGSLWLPRWIMEQVFRQSMKPLLREAVPKAGAELASDGVAFALLTAREELIARLAAQGKTNKEIAKDLNVSPDTIKKHLQAVYHKVGVHRRGQLSCCLPAARATPCG</sequence>
<proteinExistence type="predicted"/>
<dbReference type="CDD" id="cd06170">
    <property type="entry name" value="LuxR_C_like"/>
    <property type="match status" value="1"/>
</dbReference>
<dbReference type="SUPFAM" id="SSF46894">
    <property type="entry name" value="C-terminal effector domain of the bipartite response regulators"/>
    <property type="match status" value="1"/>
</dbReference>
<reference evidence="3 4" key="1">
    <citation type="submission" date="2017-09" db="EMBL/GenBank/DDBJ databases">
        <title>Metagenomic Analysis Reveals Denitrifying Candidatus Accumulibacter and Flanking Population as a Source of N2O.</title>
        <authorList>
            <person name="Gao H."/>
            <person name="Mao Y."/>
            <person name="Zhao X."/>
            <person name="Liu W.-T."/>
            <person name="Zhang T."/>
            <person name="Wells G."/>
        </authorList>
    </citation>
    <scope>NUCLEOTIDE SEQUENCE [LARGE SCALE GENOMIC DNA]</scope>
    <source>
        <strain evidence="3">CANDO_2_IC</strain>
    </source>
</reference>
<dbReference type="PROSITE" id="PS50043">
    <property type="entry name" value="HTH_LUXR_2"/>
    <property type="match status" value="1"/>
</dbReference>
<dbReference type="InterPro" id="IPR000792">
    <property type="entry name" value="Tscrpt_reg_LuxR_C"/>
</dbReference>
<evidence type="ECO:0000256" key="1">
    <source>
        <dbReference type="ARBA" id="ARBA00023125"/>
    </source>
</evidence>
<dbReference type="AlphaFoldDB" id="A0A6A7RY43"/>
<dbReference type="EMBL" id="PDHS01000514">
    <property type="protein sequence ID" value="MQM32393.1"/>
    <property type="molecule type" value="Genomic_DNA"/>
</dbReference>
<evidence type="ECO:0000313" key="3">
    <source>
        <dbReference type="EMBL" id="MQM32393.1"/>
    </source>
</evidence>
<dbReference type="PANTHER" id="PTHR43214:SF38">
    <property type="entry name" value="NITRATE_NITRITE RESPONSE REGULATOR PROTEIN NARL"/>
    <property type="match status" value="1"/>
</dbReference>
<protein>
    <recommendedName>
        <fullName evidence="2">HTH luxR-type domain-containing protein</fullName>
    </recommendedName>
</protein>
<evidence type="ECO:0000259" key="2">
    <source>
        <dbReference type="PROSITE" id="PS50043"/>
    </source>
</evidence>
<dbReference type="SMART" id="SM00421">
    <property type="entry name" value="HTH_LUXR"/>
    <property type="match status" value="1"/>
</dbReference>
<dbReference type="GO" id="GO:0003677">
    <property type="term" value="F:DNA binding"/>
    <property type="evidence" value="ECO:0007669"/>
    <property type="project" value="UniProtKB-KW"/>
</dbReference>
<dbReference type="PROSITE" id="PS00622">
    <property type="entry name" value="HTH_LUXR_1"/>
    <property type="match status" value="1"/>
</dbReference>
<feature type="non-terminal residue" evidence="3">
    <location>
        <position position="1"/>
    </location>
</feature>
<dbReference type="InterPro" id="IPR039420">
    <property type="entry name" value="WalR-like"/>
</dbReference>